<organism evidence="1">
    <name type="scientific">marine sediment metagenome</name>
    <dbReference type="NCBI Taxonomy" id="412755"/>
    <lineage>
        <taxon>unclassified sequences</taxon>
        <taxon>metagenomes</taxon>
        <taxon>ecological metagenomes</taxon>
    </lineage>
</organism>
<feature type="non-terminal residue" evidence="1">
    <location>
        <position position="1"/>
    </location>
</feature>
<comment type="caution">
    <text evidence="1">The sequence shown here is derived from an EMBL/GenBank/DDBJ whole genome shotgun (WGS) entry which is preliminary data.</text>
</comment>
<proteinExistence type="predicted"/>
<name>X1HJ80_9ZZZZ</name>
<reference evidence="1" key="1">
    <citation type="journal article" date="2014" name="Front. Microbiol.">
        <title>High frequency of phylogenetically diverse reductive dehalogenase-homologous genes in deep subseafloor sedimentary metagenomes.</title>
        <authorList>
            <person name="Kawai M."/>
            <person name="Futagami T."/>
            <person name="Toyoda A."/>
            <person name="Takaki Y."/>
            <person name="Nishi S."/>
            <person name="Hori S."/>
            <person name="Arai W."/>
            <person name="Tsubouchi T."/>
            <person name="Morono Y."/>
            <person name="Uchiyama I."/>
            <person name="Ito T."/>
            <person name="Fujiyama A."/>
            <person name="Inagaki F."/>
            <person name="Takami H."/>
        </authorList>
    </citation>
    <scope>NUCLEOTIDE SEQUENCE</scope>
    <source>
        <strain evidence="1">Expedition CK06-06</strain>
    </source>
</reference>
<protein>
    <submittedName>
        <fullName evidence="1">Uncharacterized protein</fullName>
    </submittedName>
</protein>
<sequence length="52" mass="5571">GTVVLLGAATPPNQCYQVKGEIQYVMGADGELLGIPLDWDGFKFLVSLGIKF</sequence>
<dbReference type="EMBL" id="BARU01032305">
    <property type="protein sequence ID" value="GAH69517.1"/>
    <property type="molecule type" value="Genomic_DNA"/>
</dbReference>
<evidence type="ECO:0000313" key="1">
    <source>
        <dbReference type="EMBL" id="GAH69517.1"/>
    </source>
</evidence>
<dbReference type="AlphaFoldDB" id="X1HJ80"/>
<accession>X1HJ80</accession>
<gene>
    <name evidence="1" type="ORF">S03H2_50962</name>
</gene>